<proteinExistence type="inferred from homology"/>
<dbReference type="Gene3D" id="3.90.550.10">
    <property type="entry name" value="Spore Coat Polysaccharide Biosynthesis Protein SpsA, Chain A"/>
    <property type="match status" value="1"/>
</dbReference>
<dbReference type="PANTHER" id="PTHR48090:SF7">
    <property type="entry name" value="RFBJ PROTEIN"/>
    <property type="match status" value="1"/>
</dbReference>
<evidence type="ECO:0000313" key="9">
    <source>
        <dbReference type="EMBL" id="GFG78854.1"/>
    </source>
</evidence>
<evidence type="ECO:0008006" key="11">
    <source>
        <dbReference type="Google" id="ProtNLM"/>
    </source>
</evidence>
<feature type="transmembrane region" description="Helical" evidence="6">
    <location>
        <begin position="84"/>
        <end position="103"/>
    </location>
</feature>
<reference evidence="9 10" key="1">
    <citation type="journal article" date="2019" name="Emerg. Microbes Infect.">
        <title>Comprehensive subspecies identification of 175 nontuberculous mycobacteria species based on 7547 genomic profiles.</title>
        <authorList>
            <person name="Matsumoto Y."/>
            <person name="Kinjo T."/>
            <person name="Motooka D."/>
            <person name="Nabeya D."/>
            <person name="Jung N."/>
            <person name="Uechi K."/>
            <person name="Horii T."/>
            <person name="Iida T."/>
            <person name="Fujita J."/>
            <person name="Nakamura S."/>
        </authorList>
    </citation>
    <scope>NUCLEOTIDE SEQUENCE [LARGE SCALE GENOMIC DNA]</scope>
    <source>
        <strain evidence="9 10">JCM 18565</strain>
    </source>
</reference>
<evidence type="ECO:0000256" key="5">
    <source>
        <dbReference type="ARBA" id="ARBA00023136"/>
    </source>
</evidence>
<sequence>MTRSLSGLIAYAGRLATREKLRYAGVPVVVVALGQGLIQVSGPWLSYTAALLLAASVVVVPSFFLNKRFVWRSMSRVHRRNQVILFWLAVILSVSLATLFTWLVENALADRAILIRGSAVLVAQLIGHGIVWVGGRFIVEHLFLERAGDRPGFTRRAQPDIAEPGSIWAGIPHDEPRPRVSVIVPALNEERNLPHVAARMPSDIDEIVVVNGASIDYTAEVARRLWPDAVHIEQTRKGKGNALACGFAAASGDIIVTIDADGSTDPAEIPRFVAALMSGADYAKGSRFVHRGGSDDITRFRQFGNKCLNGTVNILFATSFTDLCYGYNAFWRRCLDAMRLPDIHAPLQQWGDGFEIEALLNVSVAAAELKIAEVCSYERLRRYGTSNLHAVKDGTRVLRTICKEFMRPFAETEVAKAAKVPIPLTVAEAVA</sequence>
<dbReference type="Pfam" id="PF00535">
    <property type="entry name" value="Glycos_transf_2"/>
    <property type="match status" value="1"/>
</dbReference>
<dbReference type="InterPro" id="IPR050256">
    <property type="entry name" value="Glycosyltransferase_2"/>
</dbReference>
<dbReference type="EMBL" id="BLKX01000001">
    <property type="protein sequence ID" value="GFG78854.1"/>
    <property type="molecule type" value="Genomic_DNA"/>
</dbReference>
<comment type="subcellular location">
    <subcellularLocation>
        <location evidence="1">Membrane</location>
        <topology evidence="1">Multi-pass membrane protein</topology>
    </subcellularLocation>
</comment>
<evidence type="ECO:0000256" key="4">
    <source>
        <dbReference type="ARBA" id="ARBA00022989"/>
    </source>
</evidence>
<evidence type="ECO:0000256" key="1">
    <source>
        <dbReference type="ARBA" id="ARBA00004141"/>
    </source>
</evidence>
<dbReference type="InterPro" id="IPR001173">
    <property type="entry name" value="Glyco_trans_2-like"/>
</dbReference>
<feature type="transmembrane region" description="Helical" evidence="6">
    <location>
        <begin position="21"/>
        <end position="38"/>
    </location>
</feature>
<feature type="domain" description="Glycosyltransferase 2-like" evidence="7">
    <location>
        <begin position="181"/>
        <end position="334"/>
    </location>
</feature>
<evidence type="ECO:0000256" key="2">
    <source>
        <dbReference type="ARBA" id="ARBA00006739"/>
    </source>
</evidence>
<dbReference type="CDD" id="cd04179">
    <property type="entry name" value="DPM_DPG-synthase_like"/>
    <property type="match status" value="1"/>
</dbReference>
<dbReference type="Pfam" id="PF04138">
    <property type="entry name" value="GtrA_DPMS_TM"/>
    <property type="match status" value="1"/>
</dbReference>
<keyword evidence="10" id="KW-1185">Reference proteome</keyword>
<evidence type="ECO:0000313" key="10">
    <source>
        <dbReference type="Proteomes" id="UP000465240"/>
    </source>
</evidence>
<gene>
    <name evidence="9" type="ORF">MPRG_21300</name>
</gene>
<keyword evidence="5 6" id="KW-0472">Membrane</keyword>
<keyword evidence="3 6" id="KW-0812">Transmembrane</keyword>
<evidence type="ECO:0000259" key="7">
    <source>
        <dbReference type="Pfam" id="PF00535"/>
    </source>
</evidence>
<feature type="domain" description="GtrA/DPMS transmembrane" evidence="8">
    <location>
        <begin position="29"/>
        <end position="139"/>
    </location>
</feature>
<feature type="transmembrane region" description="Helical" evidence="6">
    <location>
        <begin position="44"/>
        <end position="64"/>
    </location>
</feature>
<dbReference type="Proteomes" id="UP000465240">
    <property type="component" value="Unassembled WGS sequence"/>
</dbReference>
<keyword evidence="4 6" id="KW-1133">Transmembrane helix</keyword>
<evidence type="ECO:0000256" key="3">
    <source>
        <dbReference type="ARBA" id="ARBA00022692"/>
    </source>
</evidence>
<evidence type="ECO:0000256" key="6">
    <source>
        <dbReference type="SAM" id="Phobius"/>
    </source>
</evidence>
<evidence type="ECO:0000259" key="8">
    <source>
        <dbReference type="Pfam" id="PF04138"/>
    </source>
</evidence>
<dbReference type="InterPro" id="IPR007267">
    <property type="entry name" value="GtrA_DPMS_TM"/>
</dbReference>
<comment type="caution">
    <text evidence="9">The sequence shown here is derived from an EMBL/GenBank/DDBJ whole genome shotgun (WGS) entry which is preliminary data.</text>
</comment>
<dbReference type="PANTHER" id="PTHR48090">
    <property type="entry name" value="UNDECAPRENYL-PHOSPHATE 4-DEOXY-4-FORMAMIDO-L-ARABINOSE TRANSFERASE-RELATED"/>
    <property type="match status" value="1"/>
</dbReference>
<dbReference type="InterPro" id="IPR029044">
    <property type="entry name" value="Nucleotide-diphossugar_trans"/>
</dbReference>
<protein>
    <recommendedName>
        <fullName evidence="11">Glycosyltransferase family 2 protein</fullName>
    </recommendedName>
</protein>
<name>A0ABQ1C379_9MYCO</name>
<comment type="similarity">
    <text evidence="2">Belongs to the glycosyltransferase 2 family.</text>
</comment>
<accession>A0ABQ1C379</accession>
<dbReference type="SUPFAM" id="SSF53448">
    <property type="entry name" value="Nucleotide-diphospho-sugar transferases"/>
    <property type="match status" value="1"/>
</dbReference>
<organism evidence="9 10">
    <name type="scientific">Mycobacterium paragordonae</name>
    <dbReference type="NCBI Taxonomy" id="1389713"/>
    <lineage>
        <taxon>Bacteria</taxon>
        <taxon>Bacillati</taxon>
        <taxon>Actinomycetota</taxon>
        <taxon>Actinomycetes</taxon>
        <taxon>Mycobacteriales</taxon>
        <taxon>Mycobacteriaceae</taxon>
        <taxon>Mycobacterium</taxon>
    </lineage>
</organism>